<feature type="compositionally biased region" description="Polar residues" evidence="1">
    <location>
        <begin position="1"/>
        <end position="12"/>
    </location>
</feature>
<feature type="region of interest" description="Disordered" evidence="1">
    <location>
        <begin position="95"/>
        <end position="115"/>
    </location>
</feature>
<dbReference type="PANTHER" id="PTHR37012:SF7">
    <property type="entry name" value="B-ZIP TRANSCRIPTION FACTOR (EUROFUNG)-RELATED"/>
    <property type="match status" value="1"/>
</dbReference>
<sequence length="443" mass="49830">MTPTSADENNAASRRAKKRELDRRAQRAARERNRNRIAHLEETIEAMKAHDSTNKAADLMDQLALVKLERDRLAETLQSISDLAGRHGCSLPKAAEPAQLGGDQGGQQAMGESRVASPIPSAESFVEGLAIESNLNLQSIASPLLGAGHSRTQPVAEANVQLDLDSETLPIFSVSDGLILPEPLGVCDCILPPATVGVTSSSDTADSSIWKSANQILGLNPSLPQSTLRIEDKTSEDLPVRAILRGWNSFDSGDLPPLWQILRQTDTLQFRGCRDVERLAIMVMMHRILRCQADTSNERWKKLPPWLQGRPSQMLPHSPAVDFFVWPGVRERFVFFQHRYCSNTFWKVFAESFRLLWPFEFRDCYQRNVMTGAYSLSPAFESRLYDINCWAMTNDFFYHFPDFRSDIPHAQNITSLQFRHQPDSEDSGQQSNNSSSYLLDTMF</sequence>
<dbReference type="Pfam" id="PF11905">
    <property type="entry name" value="DUF3425"/>
    <property type="match status" value="1"/>
</dbReference>
<feature type="compositionally biased region" description="Basic and acidic residues" evidence="1">
    <location>
        <begin position="19"/>
        <end position="35"/>
    </location>
</feature>
<comment type="caution">
    <text evidence="2">The sequence shown here is derived from an EMBL/GenBank/DDBJ whole genome shotgun (WGS) entry which is preliminary data.</text>
</comment>
<organism evidence="2 3">
    <name type="scientific">Bionectria ochroleuca</name>
    <name type="common">Gliocladium roseum</name>
    <dbReference type="NCBI Taxonomy" id="29856"/>
    <lineage>
        <taxon>Eukaryota</taxon>
        <taxon>Fungi</taxon>
        <taxon>Dikarya</taxon>
        <taxon>Ascomycota</taxon>
        <taxon>Pezizomycotina</taxon>
        <taxon>Sordariomycetes</taxon>
        <taxon>Hypocreomycetidae</taxon>
        <taxon>Hypocreales</taxon>
        <taxon>Bionectriaceae</taxon>
        <taxon>Clonostachys</taxon>
    </lineage>
</organism>
<gene>
    <name evidence="2" type="ORF">IM811_001813</name>
</gene>
<feature type="compositionally biased region" description="Polar residues" evidence="1">
    <location>
        <begin position="427"/>
        <end position="443"/>
    </location>
</feature>
<accession>A0A8H7NPN2</accession>
<evidence type="ECO:0000313" key="2">
    <source>
        <dbReference type="EMBL" id="KAF9760119.1"/>
    </source>
</evidence>
<dbReference type="AlphaFoldDB" id="A0A8H7NPN2"/>
<dbReference type="InterPro" id="IPR021833">
    <property type="entry name" value="DUF3425"/>
</dbReference>
<evidence type="ECO:0008006" key="4">
    <source>
        <dbReference type="Google" id="ProtNLM"/>
    </source>
</evidence>
<feature type="region of interest" description="Disordered" evidence="1">
    <location>
        <begin position="1"/>
        <end position="35"/>
    </location>
</feature>
<evidence type="ECO:0000313" key="3">
    <source>
        <dbReference type="Proteomes" id="UP000616885"/>
    </source>
</evidence>
<dbReference type="Proteomes" id="UP000616885">
    <property type="component" value="Unassembled WGS sequence"/>
</dbReference>
<dbReference type="PANTHER" id="PTHR37012">
    <property type="entry name" value="B-ZIP TRANSCRIPTION FACTOR (EUROFUNG)-RELATED"/>
    <property type="match status" value="1"/>
</dbReference>
<protein>
    <recommendedName>
        <fullName evidence="4">BZIP domain-containing protein</fullName>
    </recommendedName>
</protein>
<dbReference type="EMBL" id="JADCTT010000001">
    <property type="protein sequence ID" value="KAF9760119.1"/>
    <property type="molecule type" value="Genomic_DNA"/>
</dbReference>
<feature type="region of interest" description="Disordered" evidence="1">
    <location>
        <begin position="420"/>
        <end position="443"/>
    </location>
</feature>
<proteinExistence type="predicted"/>
<evidence type="ECO:0000256" key="1">
    <source>
        <dbReference type="SAM" id="MobiDB-lite"/>
    </source>
</evidence>
<name>A0A8H7NPN2_BIOOC</name>
<reference evidence="2" key="1">
    <citation type="submission" date="2020-10" db="EMBL/GenBank/DDBJ databases">
        <title>High-Quality Genome Resource of Clonostachys rosea strain S41 by Oxford Nanopore Long-Read Sequencing.</title>
        <authorList>
            <person name="Wang H."/>
        </authorList>
    </citation>
    <scope>NUCLEOTIDE SEQUENCE</scope>
    <source>
        <strain evidence="2">S41</strain>
    </source>
</reference>